<protein>
    <submittedName>
        <fullName evidence="2">Uncharacterized protein</fullName>
    </submittedName>
</protein>
<evidence type="ECO:0000313" key="3">
    <source>
        <dbReference type="Proteomes" id="UP000323876"/>
    </source>
</evidence>
<evidence type="ECO:0000256" key="1">
    <source>
        <dbReference type="SAM" id="MobiDB-lite"/>
    </source>
</evidence>
<keyword evidence="3" id="KW-1185">Reference proteome</keyword>
<feature type="region of interest" description="Disordered" evidence="1">
    <location>
        <begin position="1"/>
        <end position="22"/>
    </location>
</feature>
<organism evidence="2 3">
    <name type="scientific">Nocardia colli</name>
    <dbReference type="NCBI Taxonomy" id="2545717"/>
    <lineage>
        <taxon>Bacteria</taxon>
        <taxon>Bacillati</taxon>
        <taxon>Actinomycetota</taxon>
        <taxon>Actinomycetes</taxon>
        <taxon>Mycobacteriales</taxon>
        <taxon>Nocardiaceae</taxon>
        <taxon>Nocardia</taxon>
    </lineage>
</organism>
<evidence type="ECO:0000313" key="2">
    <source>
        <dbReference type="EMBL" id="KAA8887401.1"/>
    </source>
</evidence>
<sequence length="116" mass="12277">MTRLAELSGAPRCGRPRGVDGRIDALPVTENAEPLDIPGPSPDRTVMLDATARLDPGVRWDAEQGRAYESAGRSKMMSTPMVPVTVEPGSVASVLVIDRARQLPRDSSHARGGACA</sequence>
<name>A0A5N0EJ38_9NOCA</name>
<dbReference type="AlphaFoldDB" id="A0A5N0EJ38"/>
<proteinExistence type="predicted"/>
<accession>A0A5N0EJ38</accession>
<dbReference type="Proteomes" id="UP000323876">
    <property type="component" value="Unassembled WGS sequence"/>
</dbReference>
<gene>
    <name evidence="2" type="ORF">F3087_17030</name>
</gene>
<comment type="caution">
    <text evidence="2">The sequence shown here is derived from an EMBL/GenBank/DDBJ whole genome shotgun (WGS) entry which is preliminary data.</text>
</comment>
<dbReference type="EMBL" id="VXLC01000006">
    <property type="protein sequence ID" value="KAA8887401.1"/>
    <property type="molecule type" value="Genomic_DNA"/>
</dbReference>
<reference evidence="2 3" key="1">
    <citation type="submission" date="2019-09" db="EMBL/GenBank/DDBJ databases">
        <authorList>
            <person name="Wang X."/>
        </authorList>
    </citation>
    <scope>NUCLEOTIDE SEQUENCE [LARGE SCALE GENOMIC DNA]</scope>
    <source>
        <strain evidence="2 3">CICC 11023</strain>
    </source>
</reference>
<dbReference type="RefSeq" id="WP_150402977.1">
    <property type="nucleotide sequence ID" value="NZ_VXLC01000006.1"/>
</dbReference>